<feature type="transmembrane region" description="Helical" evidence="1">
    <location>
        <begin position="17"/>
        <end position="38"/>
    </location>
</feature>
<keyword evidence="1" id="KW-0472">Membrane</keyword>
<dbReference type="GO" id="GO:0005886">
    <property type="term" value="C:plasma membrane"/>
    <property type="evidence" value="ECO:0007669"/>
    <property type="project" value="UniProtKB-SubCell"/>
</dbReference>
<dbReference type="EMBL" id="JACHMO010000001">
    <property type="protein sequence ID" value="MBB5801187.1"/>
    <property type="molecule type" value="Genomic_DNA"/>
</dbReference>
<accession>A0A7W9HF99</accession>
<organism evidence="2 3">
    <name type="scientific">Saccharothrix ecbatanensis</name>
    <dbReference type="NCBI Taxonomy" id="1105145"/>
    <lineage>
        <taxon>Bacteria</taxon>
        <taxon>Bacillati</taxon>
        <taxon>Actinomycetota</taxon>
        <taxon>Actinomycetes</taxon>
        <taxon>Pseudonocardiales</taxon>
        <taxon>Pseudonocardiaceae</taxon>
        <taxon>Saccharothrix</taxon>
    </lineage>
</organism>
<evidence type="ECO:0000313" key="3">
    <source>
        <dbReference type="Proteomes" id="UP000552097"/>
    </source>
</evidence>
<dbReference type="PANTHER" id="PTHR37305:SF1">
    <property type="entry name" value="MEMBRANE PROTEIN"/>
    <property type="match status" value="1"/>
</dbReference>
<sequence>MAAELIRKTLRDNRGNALGWGAVLVASVGLQLAVYPAVRDARGDLDRLLDAYPEAFKALFGVQGSFTSGVGYVQAEVFGFLAPLVLLGVAIGQAARATAAEERAGTLDLLLASPVSRTRVLADKALAIMVGLLGVAAALAGVLVVGSRVVGLDVPVSGLVAACASAAVVALPFGALALLVGAGTGRPGLAVAVPVGVALPAFLLDALSVLSDDLRPWRVLSPFHHAGIDDALAGRPDWGGLALLLLVTAVVLGAAVAVFQRHDVTR</sequence>
<feature type="transmembrane region" description="Helical" evidence="1">
    <location>
        <begin position="238"/>
        <end position="259"/>
    </location>
</feature>
<reference evidence="2 3" key="1">
    <citation type="submission" date="2020-08" db="EMBL/GenBank/DDBJ databases">
        <title>Sequencing the genomes of 1000 actinobacteria strains.</title>
        <authorList>
            <person name="Klenk H.-P."/>
        </authorList>
    </citation>
    <scope>NUCLEOTIDE SEQUENCE [LARGE SCALE GENOMIC DNA]</scope>
    <source>
        <strain evidence="2 3">DSM 45486</strain>
    </source>
</reference>
<dbReference type="RefSeq" id="WP_184916702.1">
    <property type="nucleotide sequence ID" value="NZ_JACHMO010000001.1"/>
</dbReference>
<evidence type="ECO:0000256" key="1">
    <source>
        <dbReference type="SAM" id="Phobius"/>
    </source>
</evidence>
<feature type="transmembrane region" description="Helical" evidence="1">
    <location>
        <begin position="158"/>
        <end position="182"/>
    </location>
</feature>
<dbReference type="AlphaFoldDB" id="A0A7W9HF99"/>
<gene>
    <name evidence="2" type="ORF">F4560_000955</name>
</gene>
<keyword evidence="1" id="KW-1133">Transmembrane helix</keyword>
<name>A0A7W9HF99_9PSEU</name>
<feature type="transmembrane region" description="Helical" evidence="1">
    <location>
        <begin position="189"/>
        <end position="210"/>
    </location>
</feature>
<evidence type="ECO:0000313" key="2">
    <source>
        <dbReference type="EMBL" id="MBB5801187.1"/>
    </source>
</evidence>
<comment type="caution">
    <text evidence="2">The sequence shown here is derived from an EMBL/GenBank/DDBJ whole genome shotgun (WGS) entry which is preliminary data.</text>
</comment>
<keyword evidence="3" id="KW-1185">Reference proteome</keyword>
<dbReference type="Proteomes" id="UP000552097">
    <property type="component" value="Unassembled WGS sequence"/>
</dbReference>
<keyword evidence="1" id="KW-0812">Transmembrane</keyword>
<protein>
    <submittedName>
        <fullName evidence="2">ABC-2 type transport system permease protein</fullName>
    </submittedName>
</protein>
<dbReference type="PANTHER" id="PTHR37305">
    <property type="entry name" value="INTEGRAL MEMBRANE PROTEIN-RELATED"/>
    <property type="match status" value="1"/>
</dbReference>
<dbReference type="Pfam" id="PF12679">
    <property type="entry name" value="ABC2_membrane_2"/>
    <property type="match status" value="1"/>
</dbReference>
<proteinExistence type="predicted"/>
<dbReference type="GO" id="GO:0140359">
    <property type="term" value="F:ABC-type transporter activity"/>
    <property type="evidence" value="ECO:0007669"/>
    <property type="project" value="InterPro"/>
</dbReference>
<feature type="transmembrane region" description="Helical" evidence="1">
    <location>
        <begin position="125"/>
        <end position="146"/>
    </location>
</feature>